<dbReference type="InterPro" id="IPR035926">
    <property type="entry name" value="NusB-like_sf"/>
</dbReference>
<dbReference type="Proteomes" id="UP000063965">
    <property type="component" value="Chromosome"/>
</dbReference>
<keyword evidence="5 6" id="KW-0804">Transcription</keyword>
<reference evidence="8 9" key="1">
    <citation type="journal article" date="2015" name="Genome Biol. Evol.">
        <title>Distinctive Genome Reduction Rates Revealed by Genomic Analyses of Two Coxiella-Like Endosymbionts in Ticks.</title>
        <authorList>
            <person name="Gottlieb Y."/>
            <person name="Lalzar I."/>
            <person name="Klasson L."/>
        </authorList>
    </citation>
    <scope>NUCLEOTIDE SEQUENCE [LARGE SCALE GENOMIC DNA]</scope>
    <source>
        <strain evidence="8 9">CRt</strain>
    </source>
</reference>
<accession>A0ABM5UTS1</accession>
<evidence type="ECO:0000259" key="7">
    <source>
        <dbReference type="Pfam" id="PF01029"/>
    </source>
</evidence>
<comment type="similarity">
    <text evidence="1 6">Belongs to the NusB family.</text>
</comment>
<evidence type="ECO:0000313" key="9">
    <source>
        <dbReference type="Proteomes" id="UP000063965"/>
    </source>
</evidence>
<feature type="domain" description="NusB/RsmB/TIM44" evidence="7">
    <location>
        <begin position="7"/>
        <end position="129"/>
    </location>
</feature>
<dbReference type="PANTHER" id="PTHR11078">
    <property type="entry name" value="N UTILIZATION SUBSTANCE PROTEIN B-RELATED"/>
    <property type="match status" value="1"/>
</dbReference>
<sequence length="138" mass="15804">MKNNKRHNARRYGLQALYQWAFGKTPADALINQFSEENDISDADLLYFKDLVTGTIQQVALIEELMVTHLDRDISALNPIELAVLRLATYELLYRKDVPYKVIIDEALELVKEFGAQEGYKYVNAVLDVLSNQIRKGV</sequence>
<dbReference type="HAMAP" id="MF_00073">
    <property type="entry name" value="NusB"/>
    <property type="match status" value="1"/>
</dbReference>
<dbReference type="InterPro" id="IPR011605">
    <property type="entry name" value="NusB_fam"/>
</dbReference>
<evidence type="ECO:0000256" key="6">
    <source>
        <dbReference type="HAMAP-Rule" id="MF_00073"/>
    </source>
</evidence>
<dbReference type="Gene3D" id="1.10.940.10">
    <property type="entry name" value="NusB-like"/>
    <property type="match status" value="1"/>
</dbReference>
<gene>
    <name evidence="6 8" type="primary">nusB</name>
    <name evidence="8" type="ORF">CleRT_03870</name>
</gene>
<protein>
    <recommendedName>
        <fullName evidence="6">Transcription antitermination protein NusB</fullName>
    </recommendedName>
    <alternativeName>
        <fullName evidence="6">Antitermination factor NusB</fullName>
    </alternativeName>
</protein>
<dbReference type="PANTHER" id="PTHR11078:SF3">
    <property type="entry name" value="ANTITERMINATION NUSB DOMAIN-CONTAINING PROTEIN"/>
    <property type="match status" value="1"/>
</dbReference>
<evidence type="ECO:0000256" key="4">
    <source>
        <dbReference type="ARBA" id="ARBA00023015"/>
    </source>
</evidence>
<proteinExistence type="inferred from homology"/>
<name>A0ABM5UTS1_9COXI</name>
<dbReference type="InterPro" id="IPR006027">
    <property type="entry name" value="NusB_RsmB_TIM44"/>
</dbReference>
<evidence type="ECO:0000256" key="2">
    <source>
        <dbReference type="ARBA" id="ARBA00022814"/>
    </source>
</evidence>
<keyword evidence="4 6" id="KW-0805">Transcription regulation</keyword>
<dbReference type="NCBIfam" id="TIGR01951">
    <property type="entry name" value="nusB"/>
    <property type="match status" value="1"/>
</dbReference>
<keyword evidence="3 6" id="KW-0694">RNA-binding</keyword>
<dbReference type="SUPFAM" id="SSF48013">
    <property type="entry name" value="NusB-like"/>
    <property type="match status" value="1"/>
</dbReference>
<evidence type="ECO:0000256" key="5">
    <source>
        <dbReference type="ARBA" id="ARBA00023163"/>
    </source>
</evidence>
<evidence type="ECO:0000256" key="1">
    <source>
        <dbReference type="ARBA" id="ARBA00005952"/>
    </source>
</evidence>
<organism evidence="8 9">
    <name type="scientific">Candidatus Coxiella mudrowiae</name>
    <dbReference type="NCBI Taxonomy" id="2054173"/>
    <lineage>
        <taxon>Bacteria</taxon>
        <taxon>Pseudomonadati</taxon>
        <taxon>Pseudomonadota</taxon>
        <taxon>Gammaproteobacteria</taxon>
        <taxon>Legionellales</taxon>
        <taxon>Coxiellaceae</taxon>
        <taxon>Coxiella</taxon>
    </lineage>
</organism>
<evidence type="ECO:0000256" key="3">
    <source>
        <dbReference type="ARBA" id="ARBA00022884"/>
    </source>
</evidence>
<keyword evidence="9" id="KW-1185">Reference proteome</keyword>
<dbReference type="RefSeq" id="WP_048875002.1">
    <property type="nucleotide sequence ID" value="NZ_CP011126.1"/>
</dbReference>
<keyword evidence="2 6" id="KW-0889">Transcription antitermination</keyword>
<dbReference type="Pfam" id="PF01029">
    <property type="entry name" value="NusB"/>
    <property type="match status" value="1"/>
</dbReference>
<comment type="function">
    <text evidence="6">Involved in transcription antitermination. Required for transcription of ribosomal RNA (rRNA) genes. Binds specifically to the boxA antiterminator sequence of the ribosomal RNA (rrn) operons.</text>
</comment>
<evidence type="ECO:0000313" key="8">
    <source>
        <dbReference type="EMBL" id="AKQ33346.1"/>
    </source>
</evidence>
<dbReference type="EMBL" id="CP011126">
    <property type="protein sequence ID" value="AKQ33346.1"/>
    <property type="molecule type" value="Genomic_DNA"/>
</dbReference>